<comment type="caution">
    <text evidence="1">The sequence shown here is derived from an EMBL/GenBank/DDBJ whole genome shotgun (WGS) entry which is preliminary data.</text>
</comment>
<dbReference type="AlphaFoldDB" id="A0AA86RRJ0"/>
<evidence type="ECO:0000313" key="2">
    <source>
        <dbReference type="EMBL" id="CAL5996006.1"/>
    </source>
</evidence>
<keyword evidence="3" id="KW-1185">Reference proteome</keyword>
<evidence type="ECO:0008006" key="4">
    <source>
        <dbReference type="Google" id="ProtNLM"/>
    </source>
</evidence>
<dbReference type="EMBL" id="CATOUU010001090">
    <property type="protein sequence ID" value="CAI9971270.1"/>
    <property type="molecule type" value="Genomic_DNA"/>
</dbReference>
<dbReference type="Proteomes" id="UP001642409">
    <property type="component" value="Unassembled WGS sequence"/>
</dbReference>
<protein>
    <recommendedName>
        <fullName evidence="4">START domain-containing protein</fullName>
    </recommendedName>
</protein>
<name>A0AA86RRJ0_9EUKA</name>
<dbReference type="InterPro" id="IPR023393">
    <property type="entry name" value="START-like_dom_sf"/>
</dbReference>
<dbReference type="EMBL" id="CAXDID020000034">
    <property type="protein sequence ID" value="CAL5996006.1"/>
    <property type="molecule type" value="Genomic_DNA"/>
</dbReference>
<reference evidence="2 3" key="2">
    <citation type="submission" date="2024-07" db="EMBL/GenBank/DDBJ databases">
        <authorList>
            <person name="Akdeniz Z."/>
        </authorList>
    </citation>
    <scope>NUCLEOTIDE SEQUENCE [LARGE SCALE GENOMIC DNA]</scope>
</reference>
<evidence type="ECO:0000313" key="1">
    <source>
        <dbReference type="EMBL" id="CAI9971270.1"/>
    </source>
</evidence>
<gene>
    <name evidence="2" type="ORF">HINF_LOCUS14458</name>
    <name evidence="1" type="ORF">HINF_LOCUS58915</name>
</gene>
<reference evidence="1" key="1">
    <citation type="submission" date="2023-06" db="EMBL/GenBank/DDBJ databases">
        <authorList>
            <person name="Kurt Z."/>
        </authorList>
    </citation>
    <scope>NUCLEOTIDE SEQUENCE</scope>
</reference>
<sequence length="231" mass="25706">MELTLDPKMRDAALNVCEEMIAHMKTCEFAKTKTYKKHCTTGHAKDPNIKFDAVNGVVDINVPLKKAISTFMTYGASVNEKSPKQVLESTIFMKMFFYAESDKANFDKLLKEEEFEDIAFALVSGTRSPAPMIVQHRLICGYGSIKKIDGKVYMCAKNLECPALAGYVTGNLINSTIILEDVAGKTRVTQFQLCDPSGNIPGWVYNTALDARNDILLLLKGFLEGEIKPEF</sequence>
<organism evidence="1">
    <name type="scientific">Hexamita inflata</name>
    <dbReference type="NCBI Taxonomy" id="28002"/>
    <lineage>
        <taxon>Eukaryota</taxon>
        <taxon>Metamonada</taxon>
        <taxon>Diplomonadida</taxon>
        <taxon>Hexamitidae</taxon>
        <taxon>Hexamitinae</taxon>
        <taxon>Hexamita</taxon>
    </lineage>
</organism>
<dbReference type="Gene3D" id="3.30.530.20">
    <property type="match status" value="1"/>
</dbReference>
<proteinExistence type="predicted"/>
<evidence type="ECO:0000313" key="3">
    <source>
        <dbReference type="Proteomes" id="UP001642409"/>
    </source>
</evidence>
<accession>A0AA86RRJ0</accession>
<dbReference type="SUPFAM" id="SSF55961">
    <property type="entry name" value="Bet v1-like"/>
    <property type="match status" value="1"/>
</dbReference>